<proteinExistence type="predicted"/>
<protein>
    <submittedName>
        <fullName evidence="1">HEAT repeat domain-containing protein</fullName>
    </submittedName>
</protein>
<dbReference type="Gene3D" id="1.25.10.10">
    <property type="entry name" value="Leucine-rich Repeat Variant"/>
    <property type="match status" value="1"/>
</dbReference>
<dbReference type="RefSeq" id="WP_331810784.1">
    <property type="nucleotide sequence ID" value="NZ_JAZHOU010000005.1"/>
</dbReference>
<evidence type="ECO:0000313" key="1">
    <source>
        <dbReference type="EMBL" id="MEF3080057.1"/>
    </source>
</evidence>
<dbReference type="InterPro" id="IPR011989">
    <property type="entry name" value="ARM-like"/>
</dbReference>
<dbReference type="Pfam" id="PF13646">
    <property type="entry name" value="HEAT_2"/>
    <property type="match status" value="1"/>
</dbReference>
<comment type="caution">
    <text evidence="1">The sequence shown here is derived from an EMBL/GenBank/DDBJ whole genome shotgun (WGS) entry which is preliminary data.</text>
</comment>
<evidence type="ECO:0000313" key="2">
    <source>
        <dbReference type="Proteomes" id="UP001356704"/>
    </source>
</evidence>
<accession>A0ABU7W7X1</accession>
<dbReference type="InterPro" id="IPR016024">
    <property type="entry name" value="ARM-type_fold"/>
</dbReference>
<dbReference type="SUPFAM" id="SSF48371">
    <property type="entry name" value="ARM repeat"/>
    <property type="match status" value="1"/>
</dbReference>
<organism evidence="1 2">
    <name type="scientific">Winogradskyella poriferorum</name>
    <dbReference type="NCBI Taxonomy" id="307627"/>
    <lineage>
        <taxon>Bacteria</taxon>
        <taxon>Pseudomonadati</taxon>
        <taxon>Bacteroidota</taxon>
        <taxon>Flavobacteriia</taxon>
        <taxon>Flavobacteriales</taxon>
        <taxon>Flavobacteriaceae</taxon>
        <taxon>Winogradskyella</taxon>
    </lineage>
</organism>
<reference evidence="1 2" key="1">
    <citation type="submission" date="2024-02" db="EMBL/GenBank/DDBJ databases">
        <title>Winogradskyella poriferorum JCM 12885.</title>
        <authorList>
            <person name="Zhang D.-F."/>
            <person name="Fu Z.-Y."/>
        </authorList>
    </citation>
    <scope>NUCLEOTIDE SEQUENCE [LARGE SCALE GENOMIC DNA]</scope>
    <source>
        <strain evidence="1 2">JCM 12885</strain>
    </source>
</reference>
<dbReference type="EMBL" id="JAZHOU010000005">
    <property type="protein sequence ID" value="MEF3080057.1"/>
    <property type="molecule type" value="Genomic_DNA"/>
</dbReference>
<sequence length="137" mass="16161">MKLSQPSEKVISYWVGTNSVNKLEYALTHGNYKTRQLAAEALEFVGRPSSIPVLLIAIDDKIKNVSIAALNTLEHLQDSDELIKSIVRKRFDWLKRLREKEEKQKNKRAKKHNIYRWERASKKSFEMVKERLKRPIR</sequence>
<name>A0ABU7W7X1_9FLAO</name>
<dbReference type="Proteomes" id="UP001356704">
    <property type="component" value="Unassembled WGS sequence"/>
</dbReference>
<gene>
    <name evidence="1" type="ORF">V1468_13665</name>
</gene>
<keyword evidence="2" id="KW-1185">Reference proteome</keyword>